<sequence length="53" mass="5831">MENSSSDAALTRSGAGAEKHNRSNEEVINRRLKSWVSSHDQDGDEPGFIRSSN</sequence>
<proteinExistence type="predicted"/>
<comment type="caution">
    <text evidence="2">The sequence shown here is derived from an EMBL/GenBank/DDBJ whole genome shotgun (WGS) entry which is preliminary data.</text>
</comment>
<dbReference type="EMBL" id="JBHSWE010000001">
    <property type="protein sequence ID" value="MFC6673790.1"/>
    <property type="molecule type" value="Genomic_DNA"/>
</dbReference>
<dbReference type="Proteomes" id="UP001596422">
    <property type="component" value="Unassembled WGS sequence"/>
</dbReference>
<feature type="compositionally biased region" description="Basic and acidic residues" evidence="1">
    <location>
        <begin position="17"/>
        <end position="29"/>
    </location>
</feature>
<keyword evidence="3" id="KW-1185">Reference proteome</keyword>
<organism evidence="2 3">
    <name type="scientific">Marinobacterium aestuariivivens</name>
    <dbReference type="NCBI Taxonomy" id="1698799"/>
    <lineage>
        <taxon>Bacteria</taxon>
        <taxon>Pseudomonadati</taxon>
        <taxon>Pseudomonadota</taxon>
        <taxon>Gammaproteobacteria</taxon>
        <taxon>Oceanospirillales</taxon>
        <taxon>Oceanospirillaceae</taxon>
        <taxon>Marinobacterium</taxon>
    </lineage>
</organism>
<reference evidence="3" key="1">
    <citation type="journal article" date="2019" name="Int. J. Syst. Evol. Microbiol.">
        <title>The Global Catalogue of Microorganisms (GCM) 10K type strain sequencing project: providing services to taxonomists for standard genome sequencing and annotation.</title>
        <authorList>
            <consortium name="The Broad Institute Genomics Platform"/>
            <consortium name="The Broad Institute Genome Sequencing Center for Infectious Disease"/>
            <person name="Wu L."/>
            <person name="Ma J."/>
        </authorList>
    </citation>
    <scope>NUCLEOTIDE SEQUENCE [LARGE SCALE GENOMIC DNA]</scope>
    <source>
        <strain evidence="3">NBRC 111756</strain>
    </source>
</reference>
<dbReference type="RefSeq" id="WP_379912461.1">
    <property type="nucleotide sequence ID" value="NZ_JBHSWE010000001.1"/>
</dbReference>
<evidence type="ECO:0000313" key="3">
    <source>
        <dbReference type="Proteomes" id="UP001596422"/>
    </source>
</evidence>
<accession>A0ABW2A8C3</accession>
<feature type="region of interest" description="Disordered" evidence="1">
    <location>
        <begin position="1"/>
        <end position="53"/>
    </location>
</feature>
<name>A0ABW2A8C3_9GAMM</name>
<evidence type="ECO:0000256" key="1">
    <source>
        <dbReference type="SAM" id="MobiDB-lite"/>
    </source>
</evidence>
<protein>
    <submittedName>
        <fullName evidence="2">Uncharacterized protein</fullName>
    </submittedName>
</protein>
<gene>
    <name evidence="2" type="ORF">ACFQDL_29655</name>
</gene>
<evidence type="ECO:0000313" key="2">
    <source>
        <dbReference type="EMBL" id="MFC6673790.1"/>
    </source>
</evidence>